<keyword evidence="4" id="KW-0720">Serine protease</keyword>
<keyword evidence="2 8" id="KW-0645">Protease</keyword>
<dbReference type="GO" id="GO:0004176">
    <property type="term" value="F:ATP-dependent peptidase activity"/>
    <property type="evidence" value="ECO:0007669"/>
    <property type="project" value="InterPro"/>
</dbReference>
<organism evidence="8">
    <name type="scientific">Saurauia tristyla</name>
    <dbReference type="NCBI Taxonomy" id="374845"/>
    <lineage>
        <taxon>Eukaryota</taxon>
        <taxon>Viridiplantae</taxon>
        <taxon>Streptophyta</taxon>
        <taxon>Embryophyta</taxon>
        <taxon>Tracheophyta</taxon>
        <taxon>Spermatophyta</taxon>
        <taxon>Magnoliopsida</taxon>
        <taxon>eudicotyledons</taxon>
        <taxon>Gunneridae</taxon>
        <taxon>Pentapetalae</taxon>
        <taxon>asterids</taxon>
        <taxon>Ericales</taxon>
        <taxon>Actinidiaceae</taxon>
        <taxon>Saurauia</taxon>
    </lineage>
</organism>
<name>A0A516ICC9_9ERIC</name>
<geneLocation type="chloroplast" evidence="8"/>
<dbReference type="PRINTS" id="PR00127">
    <property type="entry name" value="CLPPROTEASEP"/>
</dbReference>
<dbReference type="PANTHER" id="PTHR10381:SF73">
    <property type="entry name" value="ATP-DEPENDENT CLP PROTEASE PROTEOLYTIC SUBUNIT"/>
    <property type="match status" value="1"/>
</dbReference>
<comment type="similarity">
    <text evidence="1 7">Belongs to the peptidase S14 family.</text>
</comment>
<dbReference type="GO" id="GO:0009368">
    <property type="term" value="C:endopeptidase Clp complex"/>
    <property type="evidence" value="ECO:0007669"/>
    <property type="project" value="TreeGrafter"/>
</dbReference>
<dbReference type="GeneID" id="41041649"/>
<reference evidence="8" key="1">
    <citation type="submission" date="2018-02" db="EMBL/GenBank/DDBJ databases">
        <title>The complete chloroplast genome sequence of Saurauia tristyla and phylogenetic position of Saurauia.</title>
        <authorList>
            <person name="Li X."/>
        </authorList>
    </citation>
    <scope>NUCLEOTIDE SEQUENCE</scope>
</reference>
<evidence type="ECO:0000256" key="7">
    <source>
        <dbReference type="RuleBase" id="RU003567"/>
    </source>
</evidence>
<dbReference type="Gene3D" id="3.90.226.10">
    <property type="entry name" value="2-enoyl-CoA Hydratase, Chain A, domain 1"/>
    <property type="match status" value="1"/>
</dbReference>
<dbReference type="PROSITE" id="PS00382">
    <property type="entry name" value="CLP_PROTEASE_HIS"/>
    <property type="match status" value="1"/>
</dbReference>
<sequence>MYLYEAIYSRGIIFLSGEIKAELANMLVGLMIYFGLKNPTDDNDMFMFISSPGGSIRHGTAIFDTMQTVTPRVHTVGLGLVASMAALILSGGEPTSRVALPHTRIMIHQPICTYMELFYNENLMQWNEMQKLRRQVVKMYMAKTGQVRRIVIKDLERDYFMSAIEAKNYGTFGIVDSVGSWQ</sequence>
<dbReference type="InterPro" id="IPR029045">
    <property type="entry name" value="ClpP/crotonase-like_dom_sf"/>
</dbReference>
<evidence type="ECO:0000256" key="4">
    <source>
        <dbReference type="ARBA" id="ARBA00022825"/>
    </source>
</evidence>
<dbReference type="InterPro" id="IPR023562">
    <property type="entry name" value="ClpP/TepA"/>
</dbReference>
<dbReference type="Pfam" id="PF00574">
    <property type="entry name" value="CLP_protease"/>
    <property type="match status" value="1"/>
</dbReference>
<evidence type="ECO:0000256" key="3">
    <source>
        <dbReference type="ARBA" id="ARBA00022801"/>
    </source>
</evidence>
<dbReference type="EMBL" id="MG912839">
    <property type="protein sequence ID" value="QDP13781.1"/>
    <property type="molecule type" value="Genomic_DNA"/>
</dbReference>
<keyword evidence="8" id="KW-0150">Chloroplast</keyword>
<gene>
    <name evidence="8" type="primary">clpP</name>
</gene>
<evidence type="ECO:0000256" key="5">
    <source>
        <dbReference type="ARBA" id="ARBA00034021"/>
    </source>
</evidence>
<dbReference type="GO" id="GO:0051117">
    <property type="term" value="F:ATPase binding"/>
    <property type="evidence" value="ECO:0007669"/>
    <property type="project" value="TreeGrafter"/>
</dbReference>
<comment type="catalytic activity">
    <reaction evidence="5 6">
        <text>Hydrolysis of proteins to small peptides in the presence of ATP and magnesium. alpha-casein is the usual test substrate. In the absence of ATP, only oligopeptides shorter than five residues are hydrolyzed (such as succinyl-Leu-Tyr-|-NHMec, and Leu-Tyr-Leu-|-Tyr-Trp, in which cleavage of the -Tyr-|-Leu- and -Tyr-|-Trp bonds also occurs).</text>
        <dbReference type="EC" id="3.4.21.92"/>
    </reaction>
</comment>
<dbReference type="AlphaFoldDB" id="A0A516ICC9"/>
<keyword evidence="3" id="KW-0378">Hydrolase</keyword>
<dbReference type="GO" id="GO:0006515">
    <property type="term" value="P:protein quality control for misfolded or incompletely synthesized proteins"/>
    <property type="evidence" value="ECO:0007669"/>
    <property type="project" value="TreeGrafter"/>
</dbReference>
<dbReference type="InterPro" id="IPR033135">
    <property type="entry name" value="ClpP_His_AS"/>
</dbReference>
<proteinExistence type="inferred from homology"/>
<evidence type="ECO:0000256" key="1">
    <source>
        <dbReference type="ARBA" id="ARBA00007039"/>
    </source>
</evidence>
<protein>
    <recommendedName>
        <fullName evidence="7">ATP-dependent Clp protease proteolytic subunit</fullName>
    </recommendedName>
</protein>
<dbReference type="CDD" id="cd07017">
    <property type="entry name" value="S14_ClpP_2"/>
    <property type="match status" value="1"/>
</dbReference>
<keyword evidence="8" id="KW-0934">Plastid</keyword>
<evidence type="ECO:0000313" key="8">
    <source>
        <dbReference type="EMBL" id="QDP13781.1"/>
    </source>
</evidence>
<dbReference type="GO" id="GO:0009532">
    <property type="term" value="C:plastid stroma"/>
    <property type="evidence" value="ECO:0007669"/>
    <property type="project" value="UniProtKB-ARBA"/>
</dbReference>
<dbReference type="PANTHER" id="PTHR10381">
    <property type="entry name" value="ATP-DEPENDENT CLP PROTEASE PROTEOLYTIC SUBUNIT"/>
    <property type="match status" value="1"/>
</dbReference>
<accession>A0A516ICC9</accession>
<evidence type="ECO:0000256" key="2">
    <source>
        <dbReference type="ARBA" id="ARBA00022670"/>
    </source>
</evidence>
<evidence type="ECO:0000256" key="6">
    <source>
        <dbReference type="PROSITE-ProRule" id="PRU10086"/>
    </source>
</evidence>
<dbReference type="GO" id="GO:0004252">
    <property type="term" value="F:serine-type endopeptidase activity"/>
    <property type="evidence" value="ECO:0007669"/>
    <property type="project" value="UniProtKB-EC"/>
</dbReference>
<dbReference type="SUPFAM" id="SSF52096">
    <property type="entry name" value="ClpP/crotonase"/>
    <property type="match status" value="1"/>
</dbReference>
<feature type="active site" evidence="6">
    <location>
        <position position="108"/>
    </location>
</feature>
<dbReference type="RefSeq" id="YP_009680037.1">
    <property type="nucleotide sequence ID" value="NC_044098.1"/>
</dbReference>
<dbReference type="InterPro" id="IPR001907">
    <property type="entry name" value="ClpP"/>
</dbReference>